<proteinExistence type="predicted"/>
<evidence type="ECO:0000313" key="5">
    <source>
        <dbReference type="EMBL" id="MQU28859.1"/>
    </source>
</evidence>
<dbReference type="Proteomes" id="UP000437970">
    <property type="component" value="Unassembled WGS sequence"/>
</dbReference>
<evidence type="ECO:0000313" key="6">
    <source>
        <dbReference type="Proteomes" id="UP000437970"/>
    </source>
</evidence>
<evidence type="ECO:0008006" key="9">
    <source>
        <dbReference type="Google" id="ProtNLM"/>
    </source>
</evidence>
<evidence type="ECO:0000313" key="2">
    <source>
        <dbReference type="EMBL" id="MQT27665.1"/>
    </source>
</evidence>
<dbReference type="Proteomes" id="UP000443000">
    <property type="component" value="Unassembled WGS sequence"/>
</dbReference>
<reference evidence="6 7" key="1">
    <citation type="submission" date="2019-10" db="EMBL/GenBank/DDBJ databases">
        <title>Evaluation of single-gene subtyping targets for Pseudomonas.</title>
        <authorList>
            <person name="Reichler S.J."/>
            <person name="Orsi R.H."/>
            <person name="Wiedmann M."/>
            <person name="Martin N.H."/>
            <person name="Murphy S.I."/>
        </authorList>
    </citation>
    <scope>NUCLEOTIDE SEQUENCE</scope>
    <source>
        <strain evidence="2 8">FSL R10-0802</strain>
        <strain evidence="4 7">FSL R10-1594</strain>
        <strain evidence="5 6">FSL R10-1984</strain>
        <strain evidence="3">FSL R10-2339</strain>
    </source>
</reference>
<comment type="caution">
    <text evidence="3">The sequence shown here is derived from an EMBL/GenBank/DDBJ whole genome shotgun (WGS) entry which is preliminary data.</text>
</comment>
<protein>
    <recommendedName>
        <fullName evidence="9">DUF3757 domain-containing protein</fullName>
    </recommendedName>
</protein>
<gene>
    <name evidence="4" type="ORF">GHN41_16585</name>
    <name evidence="3" type="ORF">GHN86_11310</name>
    <name evidence="2" type="ORF">GHN94_17775</name>
    <name evidence="5" type="ORF">GHO29_20535</name>
</gene>
<dbReference type="EMBL" id="WIWC01000015">
    <property type="protein sequence ID" value="MQT80644.1"/>
    <property type="molecule type" value="Genomic_DNA"/>
</dbReference>
<dbReference type="RefSeq" id="WP_153381852.1">
    <property type="nucleotide sequence ID" value="NZ_JBITTT010000016.1"/>
</dbReference>
<feature type="signal peptide" evidence="1">
    <location>
        <begin position="1"/>
        <end position="18"/>
    </location>
</feature>
<evidence type="ECO:0000313" key="8">
    <source>
        <dbReference type="Proteomes" id="UP000713985"/>
    </source>
</evidence>
<dbReference type="EMBL" id="WIVW01000042">
    <property type="protein sequence ID" value="MQU28859.1"/>
    <property type="molecule type" value="Genomic_DNA"/>
</dbReference>
<keyword evidence="8" id="KW-1185">Reference proteome</keyword>
<evidence type="ECO:0000313" key="4">
    <source>
        <dbReference type="EMBL" id="MQU18055.1"/>
    </source>
</evidence>
<evidence type="ECO:0000313" key="7">
    <source>
        <dbReference type="Proteomes" id="UP000443000"/>
    </source>
</evidence>
<dbReference type="Proteomes" id="UP000713985">
    <property type="component" value="Unassembled WGS sequence"/>
</dbReference>
<organism evidence="3">
    <name type="scientific">Pseudomonas helleri</name>
    <dbReference type="NCBI Taxonomy" id="1608996"/>
    <lineage>
        <taxon>Bacteria</taxon>
        <taxon>Pseudomonadati</taxon>
        <taxon>Pseudomonadota</taxon>
        <taxon>Gammaproteobacteria</taxon>
        <taxon>Pseudomonadales</taxon>
        <taxon>Pseudomonadaceae</taxon>
        <taxon>Pseudomonas</taxon>
    </lineage>
</organism>
<feature type="chain" id="PRO_5044629898" description="DUF3757 domain-containing protein" evidence="1">
    <location>
        <begin position="19"/>
        <end position="154"/>
    </location>
</feature>
<evidence type="ECO:0000256" key="1">
    <source>
        <dbReference type="SAM" id="SignalP"/>
    </source>
</evidence>
<dbReference type="AlphaFoldDB" id="A0A6A7YUU2"/>
<keyword evidence="1" id="KW-0732">Signal</keyword>
<name>A0A6A7YUU2_9PSED</name>
<accession>A0A6A7YUU2</accession>
<evidence type="ECO:0000313" key="3">
    <source>
        <dbReference type="EMBL" id="MQT80644.1"/>
    </source>
</evidence>
<sequence>MKTIIALALVAFSSLSFGATLTIDNQSTHTYVMIPKKIYPACVTHPASDCTLPPQKKTEYTLPDLYNLETFQLVSTPDPDSGKFTLNGSASYSYRNEEWKGQVISCNTINKDAVSIQIVIEDMWDATCQTKEDHLTRFVDWSSGANMTITIRDL</sequence>
<dbReference type="EMBL" id="WIVT01000021">
    <property type="protein sequence ID" value="MQU18055.1"/>
    <property type="molecule type" value="Genomic_DNA"/>
</dbReference>
<dbReference type="EMBL" id="WIWP01000039">
    <property type="protein sequence ID" value="MQT27665.1"/>
    <property type="molecule type" value="Genomic_DNA"/>
</dbReference>